<dbReference type="SUPFAM" id="SSF51294">
    <property type="entry name" value="Hedgehog/intein (Hint) domain"/>
    <property type="match status" value="1"/>
</dbReference>
<dbReference type="PANTHER" id="PTHR38340">
    <property type="entry name" value="S-LAYER PROTEIN"/>
    <property type="match status" value="1"/>
</dbReference>
<keyword evidence="5" id="KW-1185">Reference proteome</keyword>
<evidence type="ECO:0000313" key="5">
    <source>
        <dbReference type="Proteomes" id="UP000231553"/>
    </source>
</evidence>
<protein>
    <submittedName>
        <fullName evidence="4">Type I secretion protein</fullName>
    </submittedName>
</protein>
<dbReference type="EMBL" id="PGTB01000060">
    <property type="protein sequence ID" value="PJE36039.1"/>
    <property type="molecule type" value="Genomic_DNA"/>
</dbReference>
<dbReference type="InterPro" id="IPR036844">
    <property type="entry name" value="Hint_dom_sf"/>
</dbReference>
<dbReference type="Pfam" id="PF00353">
    <property type="entry name" value="HemolysinCabind"/>
    <property type="match status" value="2"/>
</dbReference>
<dbReference type="PANTHER" id="PTHR38340:SF1">
    <property type="entry name" value="S-LAYER PROTEIN"/>
    <property type="match status" value="1"/>
</dbReference>
<dbReference type="Proteomes" id="UP000231553">
    <property type="component" value="Unassembled WGS sequence"/>
</dbReference>
<dbReference type="Gene3D" id="2.150.10.10">
    <property type="entry name" value="Serralysin-like metalloprotease, C-terminal"/>
    <property type="match status" value="2"/>
</dbReference>
<evidence type="ECO:0000256" key="2">
    <source>
        <dbReference type="ARBA" id="ARBA00022525"/>
    </source>
</evidence>
<evidence type="ECO:0000313" key="4">
    <source>
        <dbReference type="EMBL" id="PJE36039.1"/>
    </source>
</evidence>
<proteinExistence type="predicted"/>
<dbReference type="InterPro" id="IPR006141">
    <property type="entry name" value="Intein_N"/>
</dbReference>
<keyword evidence="2" id="KW-0964">Secreted</keyword>
<dbReference type="InterPro" id="IPR013320">
    <property type="entry name" value="ConA-like_dom_sf"/>
</dbReference>
<feature type="domain" description="Hedgehog/Intein (Hint)" evidence="3">
    <location>
        <begin position="638"/>
        <end position="784"/>
    </location>
</feature>
<evidence type="ECO:0000259" key="3">
    <source>
        <dbReference type="Pfam" id="PF13403"/>
    </source>
</evidence>
<dbReference type="GO" id="GO:0005576">
    <property type="term" value="C:extracellular region"/>
    <property type="evidence" value="ECO:0007669"/>
    <property type="project" value="UniProtKB-SubCell"/>
</dbReference>
<evidence type="ECO:0000256" key="1">
    <source>
        <dbReference type="ARBA" id="ARBA00004613"/>
    </source>
</evidence>
<dbReference type="InterPro" id="IPR028992">
    <property type="entry name" value="Hedgehog/Intein_dom"/>
</dbReference>
<comment type="caution">
    <text evidence="4">The sequence shown here is derived from an EMBL/GenBank/DDBJ whole genome shotgun (WGS) entry which is preliminary data.</text>
</comment>
<dbReference type="GO" id="GO:0016539">
    <property type="term" value="P:intein-mediated protein splicing"/>
    <property type="evidence" value="ECO:0007669"/>
    <property type="project" value="InterPro"/>
</dbReference>
<dbReference type="SUPFAM" id="SSF49899">
    <property type="entry name" value="Concanavalin A-like lectins/glucanases"/>
    <property type="match status" value="1"/>
</dbReference>
<dbReference type="OrthoDB" id="6305173at2"/>
<dbReference type="InterPro" id="IPR050557">
    <property type="entry name" value="RTX_toxin/Mannuronan_C5-epim"/>
</dbReference>
<name>A0A2M8IZT6_9RHOB</name>
<sequence length="831" mass="87534">MTSASNFTNPYSADVIGLWDFLRGSETKDTGLDDGIAQNGEKFGYGQFSNGYFKTDGRSARFDVQGNDTPFDLAAGTVMVQFEQTGDPGWCDDYATVVSRGEKADAGKEGFFEVRVTETGAVQVLHADDCNVSLLSTGKGFAGLCDEIRVTYSWDAATGNKVLVENLTDGTSFTGGSEVTGLTFDITDNDGQSFTIGAEEKDDGKFDHYFDGHIDYLAILDGAVLFDPALDGVVEGTDGDDLIDLAYTGDPEGDRIDNGDAILPGQAPDDDIVDAGAGDDTVRAGEGNDTIYAGSGSDTVEGGAGDDVIYGDSNLPGGDFETGREVFRWSEGPGFSDERDAGGFTQNTGSVDVSFSILNSYRHAQVEWESDDGLVEGIDTGDLGPVNPDSNLAIETEKDCATATVALEFSEAVGNVSFRINDADHDSVVSVRAYDAEGHAIPVELTGGSGLILSDKDAVPGDDTATSKGGGAAPDSAKYSLLVGIDGPVSKIVITHTNDGGDSSHVQITDVYFDAGIADEGAPGDDVLLGGAGDDTIFGEGGDDTITGGEGADRLSGGDDADTFIVDAATGKGDVIDGGSGGNDHDTLEIAGDFGTDFRFTDLVTDSDGNGFDGTVEFLDGDGDVTGTLKFTNIEVVPCFTPGTRIATPQGARPVEDLRQGDRVLTRDNGIREIGWLGHKTLSAADLARAEHLRPVLIRKGALGDGLPERDMMVSPNHRMLVSNDKTALYFAETEVLAAAKHLTGLPGVETVMAPRVTYIHFMFDQHEVVLSDGSWSESFQPGDQSLQGVGNAQRNEIYELFPELKTQVGINAYQAARKSLKRHEARLLTL</sequence>
<organism evidence="4 5">
    <name type="scientific">Pseudooceanicola lipolyticus</name>
    <dbReference type="NCBI Taxonomy" id="2029104"/>
    <lineage>
        <taxon>Bacteria</taxon>
        <taxon>Pseudomonadati</taxon>
        <taxon>Pseudomonadota</taxon>
        <taxon>Alphaproteobacteria</taxon>
        <taxon>Rhodobacterales</taxon>
        <taxon>Paracoccaceae</taxon>
        <taxon>Pseudooceanicola</taxon>
    </lineage>
</organism>
<gene>
    <name evidence="4" type="ORF">CVM52_14105</name>
</gene>
<dbReference type="PRINTS" id="PR00313">
    <property type="entry name" value="CABNDNGRPT"/>
</dbReference>
<dbReference type="AlphaFoldDB" id="A0A2M8IZT6"/>
<comment type="subcellular location">
    <subcellularLocation>
        <location evidence="1">Secreted</location>
    </subcellularLocation>
</comment>
<dbReference type="SUPFAM" id="SSF51120">
    <property type="entry name" value="beta-Roll"/>
    <property type="match status" value="2"/>
</dbReference>
<dbReference type="PROSITE" id="PS00330">
    <property type="entry name" value="HEMOLYSIN_CALCIUM"/>
    <property type="match status" value="2"/>
</dbReference>
<dbReference type="PROSITE" id="PS50817">
    <property type="entry name" value="INTEIN_N_TER"/>
    <property type="match status" value="1"/>
</dbReference>
<dbReference type="InterPro" id="IPR018511">
    <property type="entry name" value="Hemolysin-typ_Ca-bd_CS"/>
</dbReference>
<dbReference type="InterPro" id="IPR001343">
    <property type="entry name" value="Hemolysn_Ca-bd"/>
</dbReference>
<dbReference type="Pfam" id="PF13403">
    <property type="entry name" value="Hint_2"/>
    <property type="match status" value="1"/>
</dbReference>
<dbReference type="GO" id="GO:0005509">
    <property type="term" value="F:calcium ion binding"/>
    <property type="evidence" value="ECO:0007669"/>
    <property type="project" value="InterPro"/>
</dbReference>
<dbReference type="Gene3D" id="2.170.16.10">
    <property type="entry name" value="Hedgehog/Intein (Hint) domain"/>
    <property type="match status" value="1"/>
</dbReference>
<dbReference type="InterPro" id="IPR011049">
    <property type="entry name" value="Serralysin-like_metalloprot_C"/>
</dbReference>
<accession>A0A2M8IZT6</accession>
<dbReference type="RefSeq" id="WP_100163147.1">
    <property type="nucleotide sequence ID" value="NZ_PGTB01000060.1"/>
</dbReference>
<reference evidence="4 5" key="1">
    <citation type="journal article" date="2018" name="Int. J. Syst. Evol. Microbiol.">
        <title>Pseudooceanicola lipolyticus sp. nov., a marine alphaproteobacterium, reclassification of Oceanicola flagellatus as Pseudooceanicola flagellatus comb. nov. and emended description of the genus Pseudooceanicola.</title>
        <authorList>
            <person name="Huang M.-M."/>
            <person name="Guo L.-L."/>
            <person name="Wu Y.-H."/>
            <person name="Lai Q.-L."/>
            <person name="Shao Z.-Z."/>
            <person name="Wang C.-S."/>
            <person name="Wu M."/>
            <person name="Xu X.-W."/>
        </authorList>
    </citation>
    <scope>NUCLEOTIDE SEQUENCE [LARGE SCALE GENOMIC DNA]</scope>
    <source>
        <strain evidence="4 5">157</strain>
    </source>
</reference>